<dbReference type="PANTHER" id="PTHR35011:SF4">
    <property type="entry name" value="SLL1102 PROTEIN"/>
    <property type="match status" value="1"/>
</dbReference>
<evidence type="ECO:0000256" key="4">
    <source>
        <dbReference type="ARBA" id="ARBA00022519"/>
    </source>
</evidence>
<dbReference type="EMBL" id="RJVA01000011">
    <property type="protein sequence ID" value="ROQ93162.1"/>
    <property type="molecule type" value="Genomic_DNA"/>
</dbReference>
<evidence type="ECO:0000256" key="5">
    <source>
        <dbReference type="ARBA" id="ARBA00022692"/>
    </source>
</evidence>
<keyword evidence="5 9" id="KW-0812">Transmembrane</keyword>
<reference evidence="11 12" key="1">
    <citation type="submission" date="2018-11" db="EMBL/GenBank/DDBJ databases">
        <title>Genomic Encyclopedia of Type Strains, Phase IV (KMG-IV): sequencing the most valuable type-strain genomes for metagenomic binning, comparative biology and taxonomic classification.</title>
        <authorList>
            <person name="Goeker M."/>
        </authorList>
    </citation>
    <scope>NUCLEOTIDE SEQUENCE [LARGE SCALE GENOMIC DNA]</scope>
    <source>
        <strain evidence="11 12">DSM 22027</strain>
    </source>
</reference>
<dbReference type="InterPro" id="IPR055348">
    <property type="entry name" value="DctQ"/>
</dbReference>
<protein>
    <submittedName>
        <fullName evidence="11">Tripartite ATP-independent transporter DctQ subunit</fullName>
    </submittedName>
</protein>
<keyword evidence="2" id="KW-0813">Transport</keyword>
<evidence type="ECO:0000256" key="2">
    <source>
        <dbReference type="ARBA" id="ARBA00022448"/>
    </source>
</evidence>
<keyword evidence="12" id="KW-1185">Reference proteome</keyword>
<name>A0A3N1UPV7_9BACT</name>
<sequence length="138" mass="15428">MANPFSSLVDSFVERQGRLCALLILPLSVVVIYEVAMRYLFNAPTIWGFEMTTFLYGLHYMLGLAYTELHGGHVKVDILTARMKKKPATLLAILTNAVIFVPVMSLLVGSHVIVFHEEAIRCFVPARGCASWFQTQHG</sequence>
<feature type="transmembrane region" description="Helical" evidence="9">
    <location>
        <begin position="47"/>
        <end position="67"/>
    </location>
</feature>
<evidence type="ECO:0000313" key="12">
    <source>
        <dbReference type="Proteomes" id="UP000276223"/>
    </source>
</evidence>
<dbReference type="Proteomes" id="UP000276223">
    <property type="component" value="Unassembled WGS sequence"/>
</dbReference>
<evidence type="ECO:0000256" key="3">
    <source>
        <dbReference type="ARBA" id="ARBA00022475"/>
    </source>
</evidence>
<comment type="similarity">
    <text evidence="8">Belongs to the TRAP transporter small permease family.</text>
</comment>
<evidence type="ECO:0000259" key="10">
    <source>
        <dbReference type="Pfam" id="PF04290"/>
    </source>
</evidence>
<feature type="transmembrane region" description="Helical" evidence="9">
    <location>
        <begin position="20"/>
        <end position="41"/>
    </location>
</feature>
<evidence type="ECO:0000256" key="7">
    <source>
        <dbReference type="ARBA" id="ARBA00023136"/>
    </source>
</evidence>
<evidence type="ECO:0000256" key="8">
    <source>
        <dbReference type="ARBA" id="ARBA00038436"/>
    </source>
</evidence>
<evidence type="ECO:0000313" key="11">
    <source>
        <dbReference type="EMBL" id="ROQ93162.1"/>
    </source>
</evidence>
<keyword evidence="3" id="KW-1003">Cell membrane</keyword>
<comment type="subcellular location">
    <subcellularLocation>
        <location evidence="1">Cell inner membrane</location>
        <topology evidence="1">Multi-pass membrane protein</topology>
    </subcellularLocation>
</comment>
<feature type="non-terminal residue" evidence="11">
    <location>
        <position position="138"/>
    </location>
</feature>
<comment type="caution">
    <text evidence="11">The sequence shown here is derived from an EMBL/GenBank/DDBJ whole genome shotgun (WGS) entry which is preliminary data.</text>
</comment>
<dbReference type="PANTHER" id="PTHR35011">
    <property type="entry name" value="2,3-DIKETO-L-GULONATE TRAP TRANSPORTER SMALL PERMEASE PROTEIN YIAM"/>
    <property type="match status" value="1"/>
</dbReference>
<feature type="transmembrane region" description="Helical" evidence="9">
    <location>
        <begin position="88"/>
        <end position="108"/>
    </location>
</feature>
<organism evidence="11 12">
    <name type="scientific">Desulfosoma caldarium</name>
    <dbReference type="NCBI Taxonomy" id="610254"/>
    <lineage>
        <taxon>Bacteria</taxon>
        <taxon>Pseudomonadati</taxon>
        <taxon>Thermodesulfobacteriota</taxon>
        <taxon>Syntrophobacteria</taxon>
        <taxon>Syntrophobacterales</taxon>
        <taxon>Syntrophobacteraceae</taxon>
        <taxon>Desulfosoma</taxon>
    </lineage>
</organism>
<evidence type="ECO:0000256" key="6">
    <source>
        <dbReference type="ARBA" id="ARBA00022989"/>
    </source>
</evidence>
<dbReference type="GO" id="GO:0005886">
    <property type="term" value="C:plasma membrane"/>
    <property type="evidence" value="ECO:0007669"/>
    <property type="project" value="UniProtKB-SubCell"/>
</dbReference>
<feature type="domain" description="Tripartite ATP-independent periplasmic transporters DctQ component" evidence="10">
    <location>
        <begin position="28"/>
        <end position="111"/>
    </location>
</feature>
<dbReference type="InterPro" id="IPR007387">
    <property type="entry name" value="TRAP_DctQ"/>
</dbReference>
<proteinExistence type="inferred from homology"/>
<evidence type="ECO:0000256" key="1">
    <source>
        <dbReference type="ARBA" id="ARBA00004429"/>
    </source>
</evidence>
<keyword evidence="7 9" id="KW-0472">Membrane</keyword>
<keyword evidence="6 9" id="KW-1133">Transmembrane helix</keyword>
<evidence type="ECO:0000256" key="9">
    <source>
        <dbReference type="SAM" id="Phobius"/>
    </source>
</evidence>
<accession>A0A3N1UPV7</accession>
<dbReference type="AlphaFoldDB" id="A0A3N1UPV7"/>
<dbReference type="Pfam" id="PF04290">
    <property type="entry name" value="DctQ"/>
    <property type="match status" value="1"/>
</dbReference>
<keyword evidence="4" id="KW-0997">Cell inner membrane</keyword>
<gene>
    <name evidence="11" type="ORF">EDC27_1166</name>
</gene>